<evidence type="ECO:0000313" key="1">
    <source>
        <dbReference type="EMBL" id="KAB8214708.1"/>
    </source>
</evidence>
<proteinExistence type="predicted"/>
<keyword evidence="2" id="KW-1185">Reference proteome</keyword>
<sequence>MNVITAIASILATFKTLIATLSRLYDAYKRQKEQPMFLREYQDELRDIKSVTQIFETK</sequence>
<gene>
    <name evidence="1" type="ORF">BDV33DRAFT_27225</name>
</gene>
<dbReference type="EMBL" id="ML733525">
    <property type="protein sequence ID" value="KAB8214708.1"/>
    <property type="molecule type" value="Genomic_DNA"/>
</dbReference>
<accession>A0A5N6EBD8</accession>
<protein>
    <submittedName>
        <fullName evidence="1">Uncharacterized protein</fullName>
    </submittedName>
</protein>
<reference evidence="1 2" key="1">
    <citation type="submission" date="2019-04" db="EMBL/GenBank/DDBJ databases">
        <title>Fungal friends and foes A comparative genomics study of 23 Aspergillus species from section Flavi.</title>
        <authorList>
            <consortium name="DOE Joint Genome Institute"/>
            <person name="Kjaerbolling I."/>
            <person name="Vesth T.C."/>
            <person name="Frisvad J.C."/>
            <person name="Nybo J.L."/>
            <person name="Theobald S."/>
            <person name="Kildgaard S."/>
            <person name="Petersen T.I."/>
            <person name="Kuo A."/>
            <person name="Sato A."/>
            <person name="Lyhne E.K."/>
            <person name="Kogle M.E."/>
            <person name="Wiebenga A."/>
            <person name="Kun R.S."/>
            <person name="Lubbers R.J."/>
            <person name="Makela M.R."/>
            <person name="Barry K."/>
            <person name="Chovatia M."/>
            <person name="Clum A."/>
            <person name="Daum C."/>
            <person name="Haridas S."/>
            <person name="He G."/>
            <person name="LaButti K."/>
            <person name="Lipzen A."/>
            <person name="Mondo S."/>
            <person name="Pangilinan J."/>
            <person name="Riley R."/>
            <person name="Salamov A."/>
            <person name="Simmons B.A."/>
            <person name="Magnuson J.K."/>
            <person name="Henrissat B."/>
            <person name="Mortensen U.H."/>
            <person name="Larsen T.O."/>
            <person name="De vries R.P."/>
            <person name="Grigoriev I.V."/>
            <person name="Machida M."/>
            <person name="Baker S.E."/>
            <person name="Andersen M.R."/>
        </authorList>
    </citation>
    <scope>NUCLEOTIDE SEQUENCE [LARGE SCALE GENOMIC DNA]</scope>
    <source>
        <strain evidence="1 2">CBS 126849</strain>
    </source>
</reference>
<dbReference type="AlphaFoldDB" id="A0A5N6EBD8"/>
<evidence type="ECO:0000313" key="2">
    <source>
        <dbReference type="Proteomes" id="UP000326799"/>
    </source>
</evidence>
<organism evidence="1 2">
    <name type="scientific">Aspergillus novoparasiticus</name>
    <dbReference type="NCBI Taxonomy" id="986946"/>
    <lineage>
        <taxon>Eukaryota</taxon>
        <taxon>Fungi</taxon>
        <taxon>Dikarya</taxon>
        <taxon>Ascomycota</taxon>
        <taxon>Pezizomycotina</taxon>
        <taxon>Eurotiomycetes</taxon>
        <taxon>Eurotiomycetidae</taxon>
        <taxon>Eurotiales</taxon>
        <taxon>Aspergillaceae</taxon>
        <taxon>Aspergillus</taxon>
        <taxon>Aspergillus subgen. Circumdati</taxon>
    </lineage>
</organism>
<name>A0A5N6EBD8_9EURO</name>
<dbReference type="Proteomes" id="UP000326799">
    <property type="component" value="Unassembled WGS sequence"/>
</dbReference>